<feature type="region of interest" description="Disordered" evidence="1">
    <location>
        <begin position="1475"/>
        <end position="1590"/>
    </location>
</feature>
<feature type="region of interest" description="Disordered" evidence="1">
    <location>
        <begin position="1607"/>
        <end position="1629"/>
    </location>
</feature>
<feature type="region of interest" description="Disordered" evidence="1">
    <location>
        <begin position="550"/>
        <end position="574"/>
    </location>
</feature>
<protein>
    <submittedName>
        <fullName evidence="2">Uncharacterized protein</fullName>
    </submittedName>
</protein>
<feature type="region of interest" description="Disordered" evidence="1">
    <location>
        <begin position="1124"/>
        <end position="1148"/>
    </location>
</feature>
<reference evidence="3" key="1">
    <citation type="journal article" date="2015" name="Nat. Genet.">
        <title>The genome and transcriptome of the zoonotic hookworm Ancylostoma ceylanicum identify infection-specific gene families.</title>
        <authorList>
            <person name="Schwarz E.M."/>
            <person name="Hu Y."/>
            <person name="Antoshechkin I."/>
            <person name="Miller M.M."/>
            <person name="Sternberg P.W."/>
            <person name="Aroian R.V."/>
        </authorList>
    </citation>
    <scope>NUCLEOTIDE SEQUENCE</scope>
    <source>
        <strain evidence="3">HY135</strain>
    </source>
</reference>
<sequence>MARGKKGRGGRRGGGFNDNYGGTDNSSFYYYADRGNRGARGRASDRGGGGHGGETGGSFGGREHNGGNWRDGRNGGGDGWHGRRRSGGYAGFSTGSFGVMGDADSINRVGLIVFRTLEFSFDVKNKSDTQSPEALAAEVPLATVEDLRYETRETVQVREHHGSGDFVEKQSCANVEQTVKVSGAQKSAENLGGSSTALRPSMSNQAIQGEDVDVADGGCVTTVRESTDLPVQPEVGLHHGARVRSMSYHAMDPTEISSKVTSRRYLSSIVIDDNLRQTLTTNQSRLRPEMMGEDAANFGTTIERIVHPVASSSDVNLQTAVESGSYEARRSTVTENSGIMVDTERSGSEPSHRRVRSMSQSLLDRAKDVETMFTREEVVRSQRSIVRTLEEEKEGFLSDEEVQIRTVQNDGHFNNHRLSKLSIHTNNDEFFYVGGHPPSDGRTSLRSRGSMSRQSMHSTDFLAGSFAANNEWTDTMRTTASRQSLKSSQIEADAIYTGDDDEVFEDAAQAKDVSVQHPIPKIRINGRSYSGSSMTSSDYVTAQERLTSPDAGGEALDAMSPAHHERSSKHGVHSTMESECVTADCYTSSTHASDVALDHKSSANNVSCHTAIEPLGKSRSNSRESGCLYNEQDQGVPLNYEHPASHDVDTKAAYMSTSSVHTACDQCDRPIHSASHHNIRSSSSNVAYEEAPQQTNASLHASTAMLDRTGQSASRQNIRSSSSNVAYEEAPQQTHMSNASLHASTAMLDRTGLSASRQNIRSNSSNVAYEEAPQQTHMSTASLHASTAMLDRTGLSASRQNIRSNSSNVAYEEAPQQTHMSNASLHASTAMLDRTGQSASRQNIRSSSSNVAYEEAPQQTHMSNASLHASTAMLDRTGQSSSRQNIRSSSSNVAYEEAPQQTHMSNASLHASTAMLDRTGQSSSRQNIRSSSSNVAYEEQPEQSHMSNASLHASTAMLDRTGQSASRQKIHSSACNGSYEEAPQSNASLHASTAMLDRTGQSASRQNIHSSAYNVAYEEAPLQTHISNASLHASSAMLDRTGQSASRQNIHSSACNVAYEEAPQQTRMSNASLHTSNAMLDRKGQSASRQNIRSSSSNVAHEEAPQQTYMSNASLHASTAMLDRTGQSASRQNIRSSSSNVAHEEAPQQTYMSNASLHASTAMLDRTGQSASRQNIHSSACNVPYEEPPEHTRMSNASLHASNAMLDRTGLSASRQNICSSCSNVAYEEAPQQTHMSNASLHASNAMLDRTGQSASRQNIHSSACNVPYEEPPEHTRMSNASLHASNAMLDRTGQSASRQNICSSCSNVAYEEAPQQTHMSNASLHASTAMLDRTGQSASRQNIVSTSNDEVLPQESSEIVVPKADPAEKPPMRISMASNSPISRSVSCCSTQSDVNNNAANNVQASQVRGGEEIVIESAVESAPKPAVRRSLQMIPDAVSHSSSRSSVHVSDEAAQNGVHVFKTSDGGFWYHFSDNERGRSRSTGNTIPRRESTGGVSPLAPRSETIPRTPPKKPPRSRSSSAASRNEVHFSSIPQLHSHPDDRFGVEVSGEPFRPASEHELTPHAQKIGSRSDVTAADETSTQKPQEAVVDLDSGMMTVPVHEKANSEVSSNVMNPPSRTPSLKSVDSIPSPLVVTDALTPKRAPYELKDDEDYNSPASFNRTLFSREAFQRRRFRETYWRTLPDMFPPVPELKWKKIDKIDKSLPSPKIVIIFVLSALENPRRHVLACS</sequence>
<feature type="compositionally biased region" description="Basic and acidic residues" evidence="1">
    <location>
        <begin position="342"/>
        <end position="352"/>
    </location>
</feature>
<dbReference type="OrthoDB" id="5876894at2759"/>
<evidence type="ECO:0000256" key="1">
    <source>
        <dbReference type="SAM" id="MobiDB-lite"/>
    </source>
</evidence>
<keyword evidence="3" id="KW-1185">Reference proteome</keyword>
<feature type="compositionally biased region" description="Polar residues" evidence="1">
    <location>
        <begin position="692"/>
        <end position="701"/>
    </location>
</feature>
<feature type="compositionally biased region" description="Low complexity" evidence="1">
    <location>
        <begin position="921"/>
        <end position="934"/>
    </location>
</feature>
<feature type="compositionally biased region" description="Gly residues" evidence="1">
    <location>
        <begin position="46"/>
        <end position="60"/>
    </location>
</feature>
<accession>A0A016T1D6</accession>
<comment type="caution">
    <text evidence="2">The sequence shown here is derived from an EMBL/GenBank/DDBJ whole genome shotgun (WGS) entry which is preliminary data.</text>
</comment>
<feature type="region of interest" description="Disordered" evidence="1">
    <location>
        <begin position="875"/>
        <end position="905"/>
    </location>
</feature>
<feature type="compositionally biased region" description="Low complexity" evidence="1">
    <location>
        <begin position="879"/>
        <end position="892"/>
    </location>
</feature>
<dbReference type="STRING" id="53326.A0A016T1D6"/>
<feature type="region of interest" description="Disordered" evidence="1">
    <location>
        <begin position="756"/>
        <end position="780"/>
    </location>
</feature>
<feature type="region of interest" description="Disordered" evidence="1">
    <location>
        <begin position="674"/>
        <end position="737"/>
    </location>
</feature>
<evidence type="ECO:0000313" key="3">
    <source>
        <dbReference type="Proteomes" id="UP000024635"/>
    </source>
</evidence>
<proteinExistence type="predicted"/>
<name>A0A016T1D6_9BILA</name>
<feature type="compositionally biased region" description="Low complexity" evidence="1">
    <location>
        <begin position="711"/>
        <end position="724"/>
    </location>
</feature>
<organism evidence="2 3">
    <name type="scientific">Ancylostoma ceylanicum</name>
    <dbReference type="NCBI Taxonomy" id="53326"/>
    <lineage>
        <taxon>Eukaryota</taxon>
        <taxon>Metazoa</taxon>
        <taxon>Ecdysozoa</taxon>
        <taxon>Nematoda</taxon>
        <taxon>Chromadorea</taxon>
        <taxon>Rhabditida</taxon>
        <taxon>Rhabditina</taxon>
        <taxon>Rhabditomorpha</taxon>
        <taxon>Strongyloidea</taxon>
        <taxon>Ancylostomatidae</taxon>
        <taxon>Ancylostomatinae</taxon>
        <taxon>Ancylostoma</taxon>
    </lineage>
</organism>
<feature type="compositionally biased region" description="Basic and acidic residues" evidence="1">
    <location>
        <begin position="61"/>
        <end position="73"/>
    </location>
</feature>
<feature type="compositionally biased region" description="Low complexity" evidence="1">
    <location>
        <begin position="1127"/>
        <end position="1140"/>
    </location>
</feature>
<dbReference type="EMBL" id="JARK01001483">
    <property type="protein sequence ID" value="EYB96798.1"/>
    <property type="molecule type" value="Genomic_DNA"/>
</dbReference>
<feature type="compositionally biased region" description="Polar residues" evidence="1">
    <location>
        <begin position="1609"/>
        <end position="1627"/>
    </location>
</feature>
<feature type="compositionally biased region" description="Low complexity" evidence="1">
    <location>
        <begin position="837"/>
        <end position="850"/>
    </location>
</feature>
<evidence type="ECO:0000313" key="2">
    <source>
        <dbReference type="EMBL" id="EYB96798.1"/>
    </source>
</evidence>
<feature type="region of interest" description="Disordered" evidence="1">
    <location>
        <begin position="917"/>
        <end position="947"/>
    </location>
</feature>
<feature type="region of interest" description="Disordered" evidence="1">
    <location>
        <begin position="342"/>
        <end position="361"/>
    </location>
</feature>
<feature type="region of interest" description="Disordered" evidence="1">
    <location>
        <begin position="39"/>
        <end position="82"/>
    </location>
</feature>
<gene>
    <name evidence="2" type="primary">Acey_s0147.g2613</name>
    <name evidence="2" type="ORF">Y032_0147g2613</name>
</gene>
<feature type="compositionally biased region" description="Low complexity" evidence="1">
    <location>
        <begin position="1085"/>
        <end position="1098"/>
    </location>
</feature>
<feature type="region of interest" description="Disordered" evidence="1">
    <location>
        <begin position="834"/>
        <end position="863"/>
    </location>
</feature>
<feature type="region of interest" description="Disordered" evidence="1">
    <location>
        <begin position="1080"/>
        <end position="1106"/>
    </location>
</feature>
<dbReference type="Proteomes" id="UP000024635">
    <property type="component" value="Unassembled WGS sequence"/>
</dbReference>